<dbReference type="EMBL" id="KN834773">
    <property type="protein sequence ID" value="KIK60970.1"/>
    <property type="molecule type" value="Genomic_DNA"/>
</dbReference>
<keyword evidence="4" id="KW-1185">Reference proteome</keyword>
<protein>
    <recommendedName>
        <fullName evidence="2">CHAT domain-containing protein</fullName>
    </recommendedName>
</protein>
<dbReference type="InterPro" id="IPR024983">
    <property type="entry name" value="CHAT_dom"/>
</dbReference>
<gene>
    <name evidence="3" type="ORF">GYMLUDRAFT_73723</name>
</gene>
<dbReference type="OrthoDB" id="9991317at2759"/>
<feature type="domain" description="CHAT" evidence="2">
    <location>
        <begin position="616"/>
        <end position="892"/>
    </location>
</feature>
<dbReference type="InterPro" id="IPR011990">
    <property type="entry name" value="TPR-like_helical_dom_sf"/>
</dbReference>
<proteinExistence type="predicted"/>
<feature type="region of interest" description="Disordered" evidence="1">
    <location>
        <begin position="1"/>
        <end position="27"/>
    </location>
</feature>
<evidence type="ECO:0000256" key="1">
    <source>
        <dbReference type="SAM" id="MobiDB-lite"/>
    </source>
</evidence>
<organism evidence="3 4">
    <name type="scientific">Collybiopsis luxurians FD-317 M1</name>
    <dbReference type="NCBI Taxonomy" id="944289"/>
    <lineage>
        <taxon>Eukaryota</taxon>
        <taxon>Fungi</taxon>
        <taxon>Dikarya</taxon>
        <taxon>Basidiomycota</taxon>
        <taxon>Agaricomycotina</taxon>
        <taxon>Agaricomycetes</taxon>
        <taxon>Agaricomycetidae</taxon>
        <taxon>Agaricales</taxon>
        <taxon>Marasmiineae</taxon>
        <taxon>Omphalotaceae</taxon>
        <taxon>Collybiopsis</taxon>
        <taxon>Collybiopsis luxurians</taxon>
    </lineage>
</organism>
<evidence type="ECO:0000259" key="2">
    <source>
        <dbReference type="Pfam" id="PF12770"/>
    </source>
</evidence>
<dbReference type="Proteomes" id="UP000053593">
    <property type="component" value="Unassembled WGS sequence"/>
</dbReference>
<accession>A0A0D0BB45</accession>
<reference evidence="3 4" key="1">
    <citation type="submission" date="2014-04" db="EMBL/GenBank/DDBJ databases">
        <title>Evolutionary Origins and Diversification of the Mycorrhizal Mutualists.</title>
        <authorList>
            <consortium name="DOE Joint Genome Institute"/>
            <consortium name="Mycorrhizal Genomics Consortium"/>
            <person name="Kohler A."/>
            <person name="Kuo A."/>
            <person name="Nagy L.G."/>
            <person name="Floudas D."/>
            <person name="Copeland A."/>
            <person name="Barry K.W."/>
            <person name="Cichocki N."/>
            <person name="Veneault-Fourrey C."/>
            <person name="LaButti K."/>
            <person name="Lindquist E.A."/>
            <person name="Lipzen A."/>
            <person name="Lundell T."/>
            <person name="Morin E."/>
            <person name="Murat C."/>
            <person name="Riley R."/>
            <person name="Ohm R."/>
            <person name="Sun H."/>
            <person name="Tunlid A."/>
            <person name="Henrissat B."/>
            <person name="Grigoriev I.V."/>
            <person name="Hibbett D.S."/>
            <person name="Martin F."/>
        </authorList>
    </citation>
    <scope>NUCLEOTIDE SEQUENCE [LARGE SCALE GENOMIC DNA]</scope>
    <source>
        <strain evidence="3 4">FD-317 M1</strain>
    </source>
</reference>
<evidence type="ECO:0000313" key="3">
    <source>
        <dbReference type="EMBL" id="KIK60970.1"/>
    </source>
</evidence>
<feature type="compositionally biased region" description="Basic and acidic residues" evidence="1">
    <location>
        <begin position="8"/>
        <end position="20"/>
    </location>
</feature>
<evidence type="ECO:0000313" key="4">
    <source>
        <dbReference type="Proteomes" id="UP000053593"/>
    </source>
</evidence>
<dbReference type="Pfam" id="PF12770">
    <property type="entry name" value="CHAT"/>
    <property type="match status" value="1"/>
</dbReference>
<name>A0A0D0BB45_9AGAR</name>
<dbReference type="HOGENOM" id="CLU_001305_5_1_1"/>
<dbReference type="Gene3D" id="1.25.40.10">
    <property type="entry name" value="Tetratricopeptide repeat domain"/>
    <property type="match status" value="1"/>
</dbReference>
<sequence>MEPQMSKSLEHPDPQSRNVDELSQVQSVTRSSPATQFDLGRLHAAVLQVECDFAQPDNNLNKMEAFDPIVDILLGYNSFSDDTEVFHDMVAALNLLVERLPDKHPRKAALYDRYGHALLEHLQQHPSCSKASRNPLDDTITMYHRCVELTPEGNSFLIDRLRNLANALGDRFVRDGDSKDLDDTIITYRRCLELTSGEDLITADLLCTLGDNLEGRFDYLSRERDLEDALTSYRRAIMLTPDKHTEKPKRLKRLANILRHRFDCSGEVHNLDEAIILIRRAVTIFPHGHAEMPDVLANFAGMLETRYAIYGDKSDMADACILLMQAAEQPATPPLTKFSYALRVAERLECHPELEGCSPLFHVYECIAKAYPQAQIAWLGKNVIERLRDLSILPFPASGAAAAAIASENLARAVEWLEEGRNIFWGQVFRLRNAADELRECHRDFADRLATLSRQLESVSMEYSGSISFFEKSEEHPGIPRIRRGEPNQDVGFRLAVEYEALLQQIRTFDGFERFLKPRPYAELIAAATGGPIVVVNLHKRCSNCDALVLLPNAVGIMHIPLPHFSYARAEQCRKALQTLLTHTGLRQRASIPVSSVRSHSSMENILAILWRSVAQPIWSVLQNVLQPLSAKNLVHITWCLTGPLAFLPLHAAGIYNNKVNQVSLMDHVVSSYTPSIEALLRSRSHSLSSEYQRQSVLAVAQPYALPQAPIPSTLQEVRLIRDYFPDGITLENDQGTVDAVLDAMVHHSWVHLACHGVQHPEDPTQSSLALDNGKSLKLSQIMSLSLKNAELVFLSACQTATENETVPDEAVHLVAGMLIAGFRSVVGTMWSIGDRDAPVVADAFYSTLRQDIEAGGNVRVAYALHESVKQLRMRVGDREFLKWVPFVHFGQ</sequence>
<dbReference type="AlphaFoldDB" id="A0A0D0BB45"/>